<dbReference type="CDD" id="cd07820">
    <property type="entry name" value="SRPBCC_3"/>
    <property type="match status" value="1"/>
</dbReference>
<organism evidence="1 2">
    <name type="scientific">Namhaeicola litoreus</name>
    <dbReference type="NCBI Taxonomy" id="1052145"/>
    <lineage>
        <taxon>Bacteria</taxon>
        <taxon>Pseudomonadati</taxon>
        <taxon>Bacteroidota</taxon>
        <taxon>Flavobacteriia</taxon>
        <taxon>Flavobacteriales</taxon>
        <taxon>Flavobacteriaceae</taxon>
        <taxon>Namhaeicola</taxon>
    </lineage>
</organism>
<name>A0ABW3Y2H2_9FLAO</name>
<keyword evidence="2" id="KW-1185">Reference proteome</keyword>
<accession>A0ABW3Y2H2</accession>
<evidence type="ECO:0000313" key="1">
    <source>
        <dbReference type="EMBL" id="MFD1314728.1"/>
    </source>
</evidence>
<reference evidence="2" key="1">
    <citation type="journal article" date="2019" name="Int. J. Syst. Evol. Microbiol.">
        <title>The Global Catalogue of Microorganisms (GCM) 10K type strain sequencing project: providing services to taxonomists for standard genome sequencing and annotation.</title>
        <authorList>
            <consortium name="The Broad Institute Genomics Platform"/>
            <consortium name="The Broad Institute Genome Sequencing Center for Infectious Disease"/>
            <person name="Wu L."/>
            <person name="Ma J."/>
        </authorList>
    </citation>
    <scope>NUCLEOTIDE SEQUENCE [LARGE SCALE GENOMIC DNA]</scope>
    <source>
        <strain evidence="2">CCUG 61485</strain>
    </source>
</reference>
<dbReference type="SUPFAM" id="SSF55961">
    <property type="entry name" value="Bet v1-like"/>
    <property type="match status" value="1"/>
</dbReference>
<protein>
    <recommendedName>
        <fullName evidence="3">Ligand-binding SRPBCC domain-containing protein</fullName>
    </recommendedName>
</protein>
<dbReference type="InterPro" id="IPR023393">
    <property type="entry name" value="START-like_dom_sf"/>
</dbReference>
<gene>
    <name evidence="1" type="ORF">ACFQ39_03795</name>
</gene>
<dbReference type="RefSeq" id="WP_377176612.1">
    <property type="nucleotide sequence ID" value="NZ_JBHTMY010000002.1"/>
</dbReference>
<dbReference type="Gene3D" id="3.30.530.20">
    <property type="match status" value="1"/>
</dbReference>
<dbReference type="EMBL" id="JBHTMY010000002">
    <property type="protein sequence ID" value="MFD1314728.1"/>
    <property type="molecule type" value="Genomic_DNA"/>
</dbReference>
<evidence type="ECO:0008006" key="3">
    <source>
        <dbReference type="Google" id="ProtNLM"/>
    </source>
</evidence>
<dbReference type="Proteomes" id="UP001597201">
    <property type="component" value="Unassembled WGS sequence"/>
</dbReference>
<comment type="caution">
    <text evidence="1">The sequence shown here is derived from an EMBL/GenBank/DDBJ whole genome shotgun (WGS) entry which is preliminary data.</text>
</comment>
<sequence length="157" mass="18765">MAFYQFFQEQRFNRTVEELWDFISSPANLKEITPDYMGFEITTPNLPEKMYAGMIIGYKVSPMMGIKMDWLTEITQVKEQEFFIDEQRVGPYAMWHHQHHLIPIEKGVYMKDIITYQPPFGFLGAISKNLMIEKKLNEIFNYRRVVLEKRFGTYQNT</sequence>
<evidence type="ECO:0000313" key="2">
    <source>
        <dbReference type="Proteomes" id="UP001597201"/>
    </source>
</evidence>
<proteinExistence type="predicted"/>